<dbReference type="Pfam" id="PF07727">
    <property type="entry name" value="RVT_2"/>
    <property type="match status" value="1"/>
</dbReference>
<keyword evidence="3" id="KW-1185">Reference proteome</keyword>
<dbReference type="SUPFAM" id="SSF56672">
    <property type="entry name" value="DNA/RNA polymerases"/>
    <property type="match status" value="1"/>
</dbReference>
<evidence type="ECO:0000259" key="1">
    <source>
        <dbReference type="Pfam" id="PF07727"/>
    </source>
</evidence>
<comment type="caution">
    <text evidence="2">The sequence shown here is derived from an EMBL/GenBank/DDBJ whole genome shotgun (WGS) entry which is preliminary data.</text>
</comment>
<dbReference type="Proteomes" id="UP001151760">
    <property type="component" value="Unassembled WGS sequence"/>
</dbReference>
<dbReference type="PANTHER" id="PTHR11439">
    <property type="entry name" value="GAG-POL-RELATED RETROTRANSPOSON"/>
    <property type="match status" value="1"/>
</dbReference>
<accession>A0ABQ5HZA3</accession>
<feature type="domain" description="Reverse transcriptase Ty1/copia-type" evidence="1">
    <location>
        <begin position="162"/>
        <end position="297"/>
    </location>
</feature>
<dbReference type="EMBL" id="BQNB010020151">
    <property type="protein sequence ID" value="GJT92884.1"/>
    <property type="molecule type" value="Genomic_DNA"/>
</dbReference>
<dbReference type="InterPro" id="IPR043502">
    <property type="entry name" value="DNA/RNA_pol_sf"/>
</dbReference>
<gene>
    <name evidence="2" type="ORF">Tco_1081729</name>
</gene>
<evidence type="ECO:0000313" key="2">
    <source>
        <dbReference type="EMBL" id="GJT92884.1"/>
    </source>
</evidence>
<evidence type="ECO:0000313" key="3">
    <source>
        <dbReference type="Proteomes" id="UP001151760"/>
    </source>
</evidence>
<organism evidence="2 3">
    <name type="scientific">Tanacetum coccineum</name>
    <dbReference type="NCBI Taxonomy" id="301880"/>
    <lineage>
        <taxon>Eukaryota</taxon>
        <taxon>Viridiplantae</taxon>
        <taxon>Streptophyta</taxon>
        <taxon>Embryophyta</taxon>
        <taxon>Tracheophyta</taxon>
        <taxon>Spermatophyta</taxon>
        <taxon>Magnoliopsida</taxon>
        <taxon>eudicotyledons</taxon>
        <taxon>Gunneridae</taxon>
        <taxon>Pentapetalae</taxon>
        <taxon>asterids</taxon>
        <taxon>campanulids</taxon>
        <taxon>Asterales</taxon>
        <taxon>Asteraceae</taxon>
        <taxon>Asteroideae</taxon>
        <taxon>Anthemideae</taxon>
        <taxon>Anthemidinae</taxon>
        <taxon>Tanacetum</taxon>
    </lineage>
</organism>
<protein>
    <submittedName>
        <fullName evidence="2">Uncharacterized mitochondrial protein-like protein</fullName>
    </submittedName>
</protein>
<dbReference type="PANTHER" id="PTHR11439:SF509">
    <property type="entry name" value="RNA-DIRECTED DNA POLYMERASE"/>
    <property type="match status" value="1"/>
</dbReference>
<dbReference type="InterPro" id="IPR013103">
    <property type="entry name" value="RVT_2"/>
</dbReference>
<sequence>MLQEVVLIGFDLDFLTNTMNYIPVSVENQVNVDAEIAAKAIYDATRQAFEEEKKKVAQTTSINKLNISRPSFSTSNSPLMKKMGAEADFNNMDNTIDVSPILTLRVHKDHPKGQILGDPKSTVQTRGNIQKASLVQQALVSYIYNQKRTNHKDHQNCFVDPAHPNKVYKVIKALYGLHQAPRAWCETLSSFLLKNDFKRGTIEKTLFIKKNKSDIMLVQVYVDDIIFGFTTQSMCTEFEDCMHKRFQMSSMGELIFFLGLQVKQQPDGIFISQDKYVADILKKFDFCSIKKATTPIASNKPLVKDEDGVDVDVHIYRYMIGSLMYLTASRPDIMFAVCACARFQVTPKASHLNAVKRIFRATYGAELVSAASLVNTARPTLSTARLSLCCSKANDWIGSKMQFGLDLRTFLLPVRFIMLLLVLALESIKDAQAAEISALKSRIKKLEKKCKPSISHHRAWLKSMNRESLILPSYWFDCKSASNNRVLLI</sequence>
<reference evidence="2" key="2">
    <citation type="submission" date="2022-01" db="EMBL/GenBank/DDBJ databases">
        <authorList>
            <person name="Yamashiro T."/>
            <person name="Shiraishi A."/>
            <person name="Satake H."/>
            <person name="Nakayama K."/>
        </authorList>
    </citation>
    <scope>NUCLEOTIDE SEQUENCE</scope>
</reference>
<name>A0ABQ5HZA3_9ASTR</name>
<proteinExistence type="predicted"/>
<reference evidence="2" key="1">
    <citation type="journal article" date="2022" name="Int. J. Mol. Sci.">
        <title>Draft Genome of Tanacetum Coccineum: Genomic Comparison of Closely Related Tanacetum-Family Plants.</title>
        <authorList>
            <person name="Yamashiro T."/>
            <person name="Shiraishi A."/>
            <person name="Nakayama K."/>
            <person name="Satake H."/>
        </authorList>
    </citation>
    <scope>NUCLEOTIDE SEQUENCE</scope>
</reference>